<dbReference type="AlphaFoldDB" id="G2Y731"/>
<dbReference type="Proteomes" id="UP000008177">
    <property type="component" value="Unplaced contigs"/>
</dbReference>
<accession>G2Y731</accession>
<dbReference type="HOGENOM" id="CLU_2440585_0_0_1"/>
<reference evidence="3" key="1">
    <citation type="journal article" date="2011" name="PLoS Genet.">
        <title>Genomic analysis of the necrotrophic fungal pathogens Sclerotinia sclerotiorum and Botrytis cinerea.</title>
        <authorList>
            <person name="Amselem J."/>
            <person name="Cuomo C.A."/>
            <person name="van Kan J.A."/>
            <person name="Viaud M."/>
            <person name="Benito E.P."/>
            <person name="Couloux A."/>
            <person name="Coutinho P.M."/>
            <person name="de Vries R.P."/>
            <person name="Dyer P.S."/>
            <person name="Fillinger S."/>
            <person name="Fournier E."/>
            <person name="Gout L."/>
            <person name="Hahn M."/>
            <person name="Kohn L."/>
            <person name="Lapalu N."/>
            <person name="Plummer K.M."/>
            <person name="Pradier J.M."/>
            <person name="Quevillon E."/>
            <person name="Sharon A."/>
            <person name="Simon A."/>
            <person name="ten Have A."/>
            <person name="Tudzynski B."/>
            <person name="Tudzynski P."/>
            <person name="Wincker P."/>
            <person name="Andrew M."/>
            <person name="Anthouard V."/>
            <person name="Beever R.E."/>
            <person name="Beffa R."/>
            <person name="Benoit I."/>
            <person name="Bouzid O."/>
            <person name="Brault B."/>
            <person name="Chen Z."/>
            <person name="Choquer M."/>
            <person name="Collemare J."/>
            <person name="Cotton P."/>
            <person name="Danchin E.G."/>
            <person name="Da Silva C."/>
            <person name="Gautier A."/>
            <person name="Giraud C."/>
            <person name="Giraud T."/>
            <person name="Gonzalez C."/>
            <person name="Grossetete S."/>
            <person name="Guldener U."/>
            <person name="Henrissat B."/>
            <person name="Howlett B.J."/>
            <person name="Kodira C."/>
            <person name="Kretschmer M."/>
            <person name="Lappartient A."/>
            <person name="Leroch M."/>
            <person name="Levis C."/>
            <person name="Mauceli E."/>
            <person name="Neuveglise C."/>
            <person name="Oeser B."/>
            <person name="Pearson M."/>
            <person name="Poulain J."/>
            <person name="Poussereau N."/>
            <person name="Quesneville H."/>
            <person name="Rascle C."/>
            <person name="Schumacher J."/>
            <person name="Segurens B."/>
            <person name="Sexton A."/>
            <person name="Silva E."/>
            <person name="Sirven C."/>
            <person name="Soanes D.M."/>
            <person name="Talbot N.J."/>
            <person name="Templeton M."/>
            <person name="Yandava C."/>
            <person name="Yarden O."/>
            <person name="Zeng Q."/>
            <person name="Rollins J.A."/>
            <person name="Lebrun M.H."/>
            <person name="Dickman M."/>
        </authorList>
    </citation>
    <scope>NUCLEOTIDE SEQUENCE [LARGE SCALE GENOMIC DNA]</scope>
    <source>
        <strain evidence="3">T4</strain>
    </source>
</reference>
<proteinExistence type="predicted"/>
<feature type="compositionally biased region" description="Basic and acidic residues" evidence="1">
    <location>
        <begin position="1"/>
        <end position="15"/>
    </location>
</feature>
<gene>
    <name evidence="2" type="ORF">BofuT4_uP108170.1</name>
</gene>
<dbReference type="EMBL" id="FQ790293">
    <property type="protein sequence ID" value="CCD48433.1"/>
    <property type="molecule type" value="Genomic_DNA"/>
</dbReference>
<feature type="region of interest" description="Disordered" evidence="1">
    <location>
        <begin position="1"/>
        <end position="49"/>
    </location>
</feature>
<dbReference type="InParanoid" id="G2Y731"/>
<evidence type="ECO:0000313" key="2">
    <source>
        <dbReference type="EMBL" id="CCD48433.1"/>
    </source>
</evidence>
<protein>
    <submittedName>
        <fullName evidence="2">Uncharacterized protein</fullName>
    </submittedName>
</protein>
<sequence length="90" mass="10388">MRTKEVIKHRIRTEEVINSSAQDKTRQVPSTHPHRPPANPPKDKKKKKLGNHTILMNIDISHLQNPIRHRNSQFHSFPSLPPPAQRSAHT</sequence>
<feature type="region of interest" description="Disordered" evidence="1">
    <location>
        <begin position="64"/>
        <end position="90"/>
    </location>
</feature>
<evidence type="ECO:0000256" key="1">
    <source>
        <dbReference type="SAM" id="MobiDB-lite"/>
    </source>
</evidence>
<feature type="compositionally biased region" description="Polar residues" evidence="1">
    <location>
        <begin position="16"/>
        <end position="30"/>
    </location>
</feature>
<name>G2Y731_BOTF4</name>
<organism evidence="2 3">
    <name type="scientific">Botryotinia fuckeliana (strain T4)</name>
    <name type="common">Noble rot fungus</name>
    <name type="synonym">Botrytis cinerea</name>
    <dbReference type="NCBI Taxonomy" id="999810"/>
    <lineage>
        <taxon>Eukaryota</taxon>
        <taxon>Fungi</taxon>
        <taxon>Dikarya</taxon>
        <taxon>Ascomycota</taxon>
        <taxon>Pezizomycotina</taxon>
        <taxon>Leotiomycetes</taxon>
        <taxon>Helotiales</taxon>
        <taxon>Sclerotiniaceae</taxon>
        <taxon>Botrytis</taxon>
    </lineage>
</organism>
<evidence type="ECO:0000313" key="3">
    <source>
        <dbReference type="Proteomes" id="UP000008177"/>
    </source>
</evidence>